<dbReference type="EMBL" id="VRSX01000002">
    <property type="protein sequence ID" value="TXK14049.1"/>
    <property type="molecule type" value="Genomic_DNA"/>
</dbReference>
<comment type="cofactor">
    <cofactor evidence="1 9">
        <name>pyridoxal 5'-phosphate</name>
        <dbReference type="ChEBI" id="CHEBI:597326"/>
    </cofactor>
</comment>
<evidence type="ECO:0000256" key="8">
    <source>
        <dbReference type="ARBA" id="ARBA00052699"/>
    </source>
</evidence>
<dbReference type="PANTHER" id="PTHR43797">
    <property type="entry name" value="HOMOCYSTEINE/CYSTEINE SYNTHASE"/>
    <property type="match status" value="1"/>
</dbReference>
<feature type="compositionally biased region" description="Basic and acidic residues" evidence="10">
    <location>
        <begin position="70"/>
        <end position="79"/>
    </location>
</feature>
<evidence type="ECO:0000256" key="2">
    <source>
        <dbReference type="ARBA" id="ARBA00009077"/>
    </source>
</evidence>
<evidence type="ECO:0000313" key="11">
    <source>
        <dbReference type="EMBL" id="TXK14049.1"/>
    </source>
</evidence>
<dbReference type="Gene3D" id="3.90.1150.10">
    <property type="entry name" value="Aspartate Aminotransferase, domain 1"/>
    <property type="match status" value="1"/>
</dbReference>
<dbReference type="GO" id="GO:0019346">
    <property type="term" value="P:transsulfuration"/>
    <property type="evidence" value="ECO:0007669"/>
    <property type="project" value="InterPro"/>
</dbReference>
<evidence type="ECO:0000256" key="10">
    <source>
        <dbReference type="SAM" id="MobiDB-lite"/>
    </source>
</evidence>
<comment type="catalytic activity">
    <reaction evidence="8">
        <text>L-methionine + H2O = methanethiol + 2-oxobutanoate + NH4(+)</text>
        <dbReference type="Rhea" id="RHEA:23800"/>
        <dbReference type="ChEBI" id="CHEBI:15377"/>
        <dbReference type="ChEBI" id="CHEBI:16007"/>
        <dbReference type="ChEBI" id="CHEBI:16763"/>
        <dbReference type="ChEBI" id="CHEBI:28938"/>
        <dbReference type="ChEBI" id="CHEBI:57844"/>
        <dbReference type="EC" id="4.4.1.11"/>
    </reaction>
    <physiologicalReaction direction="left-to-right" evidence="8">
        <dbReference type="Rhea" id="RHEA:23801"/>
    </physiologicalReaction>
</comment>
<evidence type="ECO:0000256" key="7">
    <source>
        <dbReference type="ARBA" id="ARBA00048780"/>
    </source>
</evidence>
<dbReference type="GO" id="GO:0018826">
    <property type="term" value="F:methionine gamma-lyase activity"/>
    <property type="evidence" value="ECO:0007669"/>
    <property type="project" value="UniProtKB-EC"/>
</dbReference>
<dbReference type="GO" id="GO:0071269">
    <property type="term" value="P:L-homocysteine biosynthetic process"/>
    <property type="evidence" value="ECO:0007669"/>
    <property type="project" value="TreeGrafter"/>
</dbReference>
<feature type="compositionally biased region" description="Basic and acidic residues" evidence="10">
    <location>
        <begin position="1"/>
        <end position="10"/>
    </location>
</feature>
<protein>
    <recommendedName>
        <fullName evidence="5">homocysteine desulfhydrase</fullName>
        <ecNumber evidence="5">4.4.1.2</ecNumber>
    </recommendedName>
    <alternativeName>
        <fullName evidence="6">Homocysteine desulfhydrase</fullName>
    </alternativeName>
</protein>
<dbReference type="Proteomes" id="UP000321949">
    <property type="component" value="Unassembled WGS sequence"/>
</dbReference>
<organism evidence="11 12">
    <name type="scientific">Microbacterium saccharophilum</name>
    <dbReference type="NCBI Taxonomy" id="1213358"/>
    <lineage>
        <taxon>Bacteria</taxon>
        <taxon>Bacillati</taxon>
        <taxon>Actinomycetota</taxon>
        <taxon>Actinomycetes</taxon>
        <taxon>Micrococcales</taxon>
        <taxon>Microbacteriaceae</taxon>
        <taxon>Microbacterium</taxon>
    </lineage>
</organism>
<dbReference type="GO" id="GO:0047982">
    <property type="term" value="F:homocysteine desulfhydrase activity"/>
    <property type="evidence" value="ECO:0007669"/>
    <property type="project" value="UniProtKB-EC"/>
</dbReference>
<evidence type="ECO:0000256" key="1">
    <source>
        <dbReference type="ARBA" id="ARBA00001933"/>
    </source>
</evidence>
<dbReference type="GO" id="GO:0006535">
    <property type="term" value="P:cysteine biosynthetic process from serine"/>
    <property type="evidence" value="ECO:0007669"/>
    <property type="project" value="TreeGrafter"/>
</dbReference>
<evidence type="ECO:0000256" key="3">
    <source>
        <dbReference type="ARBA" id="ARBA00022679"/>
    </source>
</evidence>
<dbReference type="AlphaFoldDB" id="A0A5C8I6V9"/>
<dbReference type="EC" id="4.4.1.2" evidence="5"/>
<comment type="similarity">
    <text evidence="2 9">Belongs to the trans-sulfuration enzymes family.</text>
</comment>
<dbReference type="InterPro" id="IPR015424">
    <property type="entry name" value="PyrdxlP-dep_Trfase"/>
</dbReference>
<dbReference type="GO" id="GO:0030170">
    <property type="term" value="F:pyridoxal phosphate binding"/>
    <property type="evidence" value="ECO:0007669"/>
    <property type="project" value="InterPro"/>
</dbReference>
<dbReference type="InterPro" id="IPR000277">
    <property type="entry name" value="Cys/Met-Metab_PyrdxlP-dep_enz"/>
</dbReference>
<gene>
    <name evidence="11" type="ORF">FVP74_05485</name>
</gene>
<dbReference type="CDD" id="cd00614">
    <property type="entry name" value="CGS_like"/>
    <property type="match status" value="1"/>
</dbReference>
<dbReference type="GO" id="GO:0004124">
    <property type="term" value="F:cysteine synthase activity"/>
    <property type="evidence" value="ECO:0007669"/>
    <property type="project" value="TreeGrafter"/>
</dbReference>
<evidence type="ECO:0000256" key="9">
    <source>
        <dbReference type="RuleBase" id="RU362118"/>
    </source>
</evidence>
<evidence type="ECO:0000256" key="6">
    <source>
        <dbReference type="ARBA" id="ARBA00047199"/>
    </source>
</evidence>
<dbReference type="PANTHER" id="PTHR43797:SF2">
    <property type="entry name" value="HOMOCYSTEINE_CYSTEINE SYNTHASE"/>
    <property type="match status" value="1"/>
</dbReference>
<comment type="caution">
    <text evidence="11">The sequence shown here is derived from an EMBL/GenBank/DDBJ whole genome shotgun (WGS) entry which is preliminary data.</text>
</comment>
<accession>A0A5C8I6V9</accession>
<keyword evidence="4 9" id="KW-0663">Pyridoxal phosphate</keyword>
<dbReference type="InterPro" id="IPR015422">
    <property type="entry name" value="PyrdxlP-dep_Trfase_small"/>
</dbReference>
<keyword evidence="3 11" id="KW-0808">Transferase</keyword>
<dbReference type="InterPro" id="IPR006235">
    <property type="entry name" value="OAc-hSer/O-AcSer_sulfhydrylase"/>
</dbReference>
<comment type="catalytic activity">
    <reaction evidence="7">
        <text>L-homocysteine + H2O = 2-oxobutanoate + hydrogen sulfide + NH4(+) + H(+)</text>
        <dbReference type="Rhea" id="RHEA:14501"/>
        <dbReference type="ChEBI" id="CHEBI:15377"/>
        <dbReference type="ChEBI" id="CHEBI:15378"/>
        <dbReference type="ChEBI" id="CHEBI:16763"/>
        <dbReference type="ChEBI" id="CHEBI:28938"/>
        <dbReference type="ChEBI" id="CHEBI:29919"/>
        <dbReference type="ChEBI" id="CHEBI:58199"/>
        <dbReference type="EC" id="4.4.1.2"/>
    </reaction>
    <physiologicalReaction direction="left-to-right" evidence="7">
        <dbReference type="Rhea" id="RHEA:14502"/>
    </physiologicalReaction>
</comment>
<keyword evidence="12" id="KW-1185">Reference proteome</keyword>
<dbReference type="SUPFAM" id="SSF53383">
    <property type="entry name" value="PLP-dependent transferases"/>
    <property type="match status" value="1"/>
</dbReference>
<proteinExistence type="inferred from homology"/>
<feature type="region of interest" description="Disordered" evidence="10">
    <location>
        <begin position="1"/>
        <end position="84"/>
    </location>
</feature>
<evidence type="ECO:0000256" key="5">
    <source>
        <dbReference type="ARBA" id="ARBA00047175"/>
    </source>
</evidence>
<name>A0A5C8I6V9_9MICO</name>
<dbReference type="Pfam" id="PF01053">
    <property type="entry name" value="Cys_Met_Meta_PP"/>
    <property type="match status" value="1"/>
</dbReference>
<dbReference type="InterPro" id="IPR015421">
    <property type="entry name" value="PyrdxlP-dep_Trfase_major"/>
</dbReference>
<reference evidence="11 12" key="1">
    <citation type="submission" date="2019-08" db="EMBL/GenBank/DDBJ databases">
        <authorList>
            <person name="Dong K."/>
        </authorList>
    </citation>
    <scope>NUCLEOTIDE SEQUENCE [LARGE SCALE GENOMIC DNA]</scope>
    <source>
        <strain evidence="11 12">K-1</strain>
    </source>
</reference>
<evidence type="ECO:0000313" key="12">
    <source>
        <dbReference type="Proteomes" id="UP000321949"/>
    </source>
</evidence>
<dbReference type="GO" id="GO:0003961">
    <property type="term" value="F:O-acetylhomoserine aminocarboxypropyltransferase activity"/>
    <property type="evidence" value="ECO:0007669"/>
    <property type="project" value="TreeGrafter"/>
</dbReference>
<dbReference type="Gene3D" id="3.40.640.10">
    <property type="entry name" value="Type I PLP-dependent aspartate aminotransferase-like (Major domain)"/>
    <property type="match status" value="1"/>
</dbReference>
<dbReference type="FunFam" id="3.40.640.10:FF:000046">
    <property type="entry name" value="Cystathionine gamma-lyase"/>
    <property type="match status" value="1"/>
</dbReference>
<evidence type="ECO:0000256" key="4">
    <source>
        <dbReference type="ARBA" id="ARBA00022898"/>
    </source>
</evidence>
<dbReference type="OrthoDB" id="9780685at2"/>
<dbReference type="GO" id="GO:0005737">
    <property type="term" value="C:cytoplasm"/>
    <property type="evidence" value="ECO:0007669"/>
    <property type="project" value="TreeGrafter"/>
</dbReference>
<sequence length="522" mass="55181">MVSRSPERGSRPRLTPRRGRAQNEVSSRPLRRRRVIRTRPDYHRATGRPPRPGRNTASQSRVPQAAACDAEGRKQREDAVGAGTDAGFTTRQVHIGSDAVPATPRALPIHLTAGFTFGSFDDAAAHFGVGDGFGYTRTGNPTVDAVERKLASLEGGAEALLLASGQAALTVALLGLVAAGEHIVSSTHIYEGSRGLLLDNFARLGITVDFVDDIADPDAWRRAIRPTTRALLAESIANARNDVLDIAAVAAVGDEHGIPLVVDNTFATPYLVRPLEHGAAVVVHSASKFLAGQGAVLGGVVVDDGRFDAATAAGRFPHLTDAASGPSLWERHGGRARIAYLRESVAPRFGPTPSPLNAFLIGQGVETLSLRVQRQSENALAVARWLQGRPEVARVDHAGLASHPTHDTARRYLRGGFGSVFTVTLRGGLPAARTVVDGLRVITHMTHLGDVRSLVLHPASTSHTHRTAAQQRAHGVEPGTLRLSIGIEDVDDLIADLGRALDAVSATGAEPVPADRADPVVA</sequence>